<protein>
    <submittedName>
        <fullName evidence="1">Uncharacterized protein</fullName>
    </submittedName>
</protein>
<name>I5B6L3_9BACT</name>
<gene>
    <name evidence="1" type="ORF">DespoDRAFT_03355</name>
</gene>
<dbReference type="AlphaFoldDB" id="I5B6L3"/>
<sequence>MPEVQTELNEAIAWAEKNPPGNSDIEQLAARIK</sequence>
<reference evidence="1 2" key="2">
    <citation type="submission" date="2012-02" db="EMBL/GenBank/DDBJ databases">
        <title>Improved High-Quality Draft sequence of Desulfobacter postgatei 2ac9.</title>
        <authorList>
            <consortium name="US DOE Joint Genome Institute"/>
            <person name="Lucas S."/>
            <person name="Han J."/>
            <person name="Lapidus A."/>
            <person name="Cheng J.-F."/>
            <person name="Goodwin L."/>
            <person name="Pitluck S."/>
            <person name="Peters L."/>
            <person name="Ovchinnikova G."/>
            <person name="Held B."/>
            <person name="Detter J.C."/>
            <person name="Han C."/>
            <person name="Tapia R."/>
            <person name="Land M."/>
            <person name="Hauser L."/>
            <person name="Kyrpides N."/>
            <person name="Ivanova N."/>
            <person name="Pagani I."/>
            <person name="Orellana R."/>
            <person name="Lovley D."/>
            <person name="Woyke T."/>
        </authorList>
    </citation>
    <scope>NUCLEOTIDE SEQUENCE [LARGE SCALE GENOMIC DNA]</scope>
    <source>
        <strain evidence="1 2">2ac9</strain>
    </source>
</reference>
<proteinExistence type="predicted"/>
<accession>I5B6L3</accession>
<organism evidence="1 2">
    <name type="scientific">Desulfobacter postgatei 2ac9</name>
    <dbReference type="NCBI Taxonomy" id="879212"/>
    <lineage>
        <taxon>Bacteria</taxon>
        <taxon>Pseudomonadati</taxon>
        <taxon>Thermodesulfobacteriota</taxon>
        <taxon>Desulfobacteria</taxon>
        <taxon>Desulfobacterales</taxon>
        <taxon>Desulfobacteraceae</taxon>
        <taxon>Desulfobacter</taxon>
    </lineage>
</organism>
<dbReference type="HOGENOM" id="CLU_3381557_0_0_7"/>
<evidence type="ECO:0000313" key="1">
    <source>
        <dbReference type="EMBL" id="EIM65126.1"/>
    </source>
</evidence>
<evidence type="ECO:0000313" key="2">
    <source>
        <dbReference type="Proteomes" id="UP000005778"/>
    </source>
</evidence>
<dbReference type="EMBL" id="CM001488">
    <property type="protein sequence ID" value="EIM65126.1"/>
    <property type="molecule type" value="Genomic_DNA"/>
</dbReference>
<reference evidence="1 2" key="1">
    <citation type="submission" date="2011-09" db="EMBL/GenBank/DDBJ databases">
        <authorList>
            <consortium name="US DOE Joint Genome Institute (JGI-PGF)"/>
            <person name="Lucas S."/>
            <person name="Han J."/>
            <person name="Lapidus A."/>
            <person name="Cheng J.-F."/>
            <person name="Goodwin L."/>
            <person name="Pitluck S."/>
            <person name="Peters L."/>
            <person name="Land M.L."/>
            <person name="Hauser L."/>
            <person name="Orellana R."/>
            <person name="Lovley D."/>
            <person name="Woyke T.J."/>
        </authorList>
    </citation>
    <scope>NUCLEOTIDE SEQUENCE [LARGE SCALE GENOMIC DNA]</scope>
    <source>
        <strain evidence="1 2">2ac9</strain>
    </source>
</reference>
<keyword evidence="2" id="KW-1185">Reference proteome</keyword>
<dbReference type="Proteomes" id="UP000005778">
    <property type="component" value="Chromosome"/>
</dbReference>